<dbReference type="RefSeq" id="XP_066079501.1">
    <property type="nucleotide sequence ID" value="XM_066223404.1"/>
</dbReference>
<keyword evidence="1" id="KW-1133">Transmembrane helix</keyword>
<dbReference type="GeneID" id="91098366"/>
<protein>
    <recommendedName>
        <fullName evidence="4">N-acetyltransferase domain-containing protein</fullName>
    </recommendedName>
</protein>
<dbReference type="AlphaFoldDB" id="A0AAX4K6H9"/>
<keyword evidence="1" id="KW-0472">Membrane</keyword>
<gene>
    <name evidence="2" type="ORF">L201_007698</name>
</gene>
<evidence type="ECO:0008006" key="4">
    <source>
        <dbReference type="Google" id="ProtNLM"/>
    </source>
</evidence>
<organism evidence="2 3">
    <name type="scientific">Kwoniella dendrophila CBS 6074</name>
    <dbReference type="NCBI Taxonomy" id="1295534"/>
    <lineage>
        <taxon>Eukaryota</taxon>
        <taxon>Fungi</taxon>
        <taxon>Dikarya</taxon>
        <taxon>Basidiomycota</taxon>
        <taxon>Agaricomycotina</taxon>
        <taxon>Tremellomycetes</taxon>
        <taxon>Tremellales</taxon>
        <taxon>Cryptococcaceae</taxon>
        <taxon>Kwoniella</taxon>
    </lineage>
</organism>
<dbReference type="EMBL" id="CP144108">
    <property type="protein sequence ID" value="WWC92739.1"/>
    <property type="molecule type" value="Genomic_DNA"/>
</dbReference>
<proteinExistence type="predicted"/>
<name>A0AAX4K6H9_9TREE</name>
<evidence type="ECO:0000313" key="3">
    <source>
        <dbReference type="Proteomes" id="UP001355207"/>
    </source>
</evidence>
<keyword evidence="1" id="KW-0812">Transmembrane</keyword>
<feature type="transmembrane region" description="Helical" evidence="1">
    <location>
        <begin position="78"/>
        <end position="99"/>
    </location>
</feature>
<feature type="transmembrane region" description="Helical" evidence="1">
    <location>
        <begin position="45"/>
        <end position="66"/>
    </location>
</feature>
<evidence type="ECO:0000313" key="2">
    <source>
        <dbReference type="EMBL" id="WWC92739.1"/>
    </source>
</evidence>
<dbReference type="Proteomes" id="UP001355207">
    <property type="component" value="Chromosome 11"/>
</dbReference>
<evidence type="ECO:0000256" key="1">
    <source>
        <dbReference type="SAM" id="Phobius"/>
    </source>
</evidence>
<reference evidence="2 3" key="1">
    <citation type="submission" date="2024-01" db="EMBL/GenBank/DDBJ databases">
        <title>Comparative genomics of Cryptococcus and Kwoniella reveals pathogenesis evolution and contrasting modes of karyotype evolution via chromosome fusion or intercentromeric recombination.</title>
        <authorList>
            <person name="Coelho M.A."/>
            <person name="David-Palma M."/>
            <person name="Shea T."/>
            <person name="Bowers K."/>
            <person name="McGinley-Smith S."/>
            <person name="Mohammad A.W."/>
            <person name="Gnirke A."/>
            <person name="Yurkov A.M."/>
            <person name="Nowrousian M."/>
            <person name="Sun S."/>
            <person name="Cuomo C.A."/>
            <person name="Heitman J."/>
        </authorList>
    </citation>
    <scope>NUCLEOTIDE SEQUENCE [LARGE SCALE GENOMIC DNA]</scope>
    <source>
        <strain evidence="2 3">CBS 6074</strain>
    </source>
</reference>
<sequence length="326" mass="37299">MSKTNPQPQPQNDYVRPIQESDEKIVKMLIGQGVMEGLAGANNKFVTNPIIVFCITAVGLTLNRYMSFTPDSSNILSWFTPLIGPCLILLPVLGLAEFYHRPNFSKRLRKVIGSLDLIKLYNYYNQNNNGGWVFIHNKEIIGTILIDSLNPGKSLKSVLGNEEGEIENDKDILSKENILNRKVDSDSNTRTNSTIRKRNVNNDNKVKENTTNKNKNTVEIRHFDIDSPYRQSSLSLDLLIEALNHSFNDTPNSQIDKVIIKVKPFSQYIEKSLSQVGFTRLSNEKIKELKLEVDQPEKIGLLGWKGYWMILNKQDWLKNKERFQSI</sequence>
<keyword evidence="3" id="KW-1185">Reference proteome</keyword>
<accession>A0AAX4K6H9</accession>